<evidence type="ECO:0000256" key="3">
    <source>
        <dbReference type="SAM" id="SignalP"/>
    </source>
</evidence>
<sequence>MKYFLRKIVSVSLASLIVIGSACAFLPSYAHAATSSDTITLRVCNWEEYIDEGDWDETIDLESGDIKGENSMVADFEDWYYKTYGKKVKVEYSCLGTNEELYNMLTLGDEYDLVCPSEYMIMKLMSEDRLEPFSNDFYDKNIKENYYSRGVSPFIKNMFDSNEINGEAWSRYAAGYMWGITGIIYNPDAVSKEEASTWTIINNSRFKRQITIKDNVRDSIFAAIGAIKSDKLTSKSFLASKDYKEKLAQEMNDTSDDTIKEVQEYLQEVKDNAYSFETDSAKADMITGKVVAGYQWSGDAVYTMDQADKDDFTLNFAVPKESTNIYFDGWVMLKSGIGGNDEKKQAAQSFINFLSMPENAVRNMYYIGYTSVISGGNSDVVFDYLRWNYEADDDEADTVEYPLGYFFSGDSDDEKYILTIPRDQMDRQILAQYPSEDVMERSAVMQYFDNDKNAKINQMWINVRCYNIANVPPWVWIMVDVVIIILAAAYIYNRTKK</sequence>
<keyword evidence="1 3" id="KW-0732">Signal</keyword>
<comment type="caution">
    <text evidence="4">The sequence shown here is derived from an EMBL/GenBank/DDBJ whole genome shotgun (WGS) entry which is preliminary data.</text>
</comment>
<dbReference type="Gene3D" id="3.40.190.10">
    <property type="entry name" value="Periplasmic binding protein-like II"/>
    <property type="match status" value="2"/>
</dbReference>
<feature type="chain" id="PRO_5047012858" evidence="3">
    <location>
        <begin position="33"/>
        <end position="497"/>
    </location>
</feature>
<accession>A0ABR7FZV5</accession>
<dbReference type="PANTHER" id="PTHR30222">
    <property type="entry name" value="SPERMIDINE/PUTRESCINE-BINDING PERIPLASMIC PROTEIN"/>
    <property type="match status" value="1"/>
</dbReference>
<dbReference type="EMBL" id="JACOPD010000004">
    <property type="protein sequence ID" value="MBC5680714.1"/>
    <property type="molecule type" value="Genomic_DNA"/>
</dbReference>
<protein>
    <submittedName>
        <fullName evidence="4">Extracellular solute-binding protein</fullName>
    </submittedName>
</protein>
<dbReference type="Proteomes" id="UP000628463">
    <property type="component" value="Unassembled WGS sequence"/>
</dbReference>
<dbReference type="SUPFAM" id="SSF53850">
    <property type="entry name" value="Periplasmic binding protein-like II"/>
    <property type="match status" value="1"/>
</dbReference>
<dbReference type="PANTHER" id="PTHR30222:SF17">
    <property type="entry name" value="SPERMIDINE_PUTRESCINE-BINDING PERIPLASMIC PROTEIN"/>
    <property type="match status" value="1"/>
</dbReference>
<keyword evidence="5" id="KW-1185">Reference proteome</keyword>
<gene>
    <name evidence="4" type="ORF">H8S01_07055</name>
</gene>
<feature type="transmembrane region" description="Helical" evidence="2">
    <location>
        <begin position="474"/>
        <end position="492"/>
    </location>
</feature>
<name>A0ABR7FZV5_9FIRM</name>
<dbReference type="RefSeq" id="WP_186836692.1">
    <property type="nucleotide sequence ID" value="NZ_JACOPD010000004.1"/>
</dbReference>
<keyword evidence="2" id="KW-0472">Membrane</keyword>
<keyword evidence="2" id="KW-0812">Transmembrane</keyword>
<proteinExistence type="predicted"/>
<dbReference type="PROSITE" id="PS51257">
    <property type="entry name" value="PROKAR_LIPOPROTEIN"/>
    <property type="match status" value="1"/>
</dbReference>
<evidence type="ECO:0000313" key="5">
    <source>
        <dbReference type="Proteomes" id="UP000628463"/>
    </source>
</evidence>
<dbReference type="Pfam" id="PF13416">
    <property type="entry name" value="SBP_bac_8"/>
    <property type="match status" value="1"/>
</dbReference>
<evidence type="ECO:0000256" key="1">
    <source>
        <dbReference type="ARBA" id="ARBA00022729"/>
    </source>
</evidence>
<reference evidence="4 5" key="1">
    <citation type="submission" date="2020-08" db="EMBL/GenBank/DDBJ databases">
        <title>Genome public.</title>
        <authorList>
            <person name="Liu C."/>
            <person name="Sun Q."/>
        </authorList>
    </citation>
    <scope>NUCLEOTIDE SEQUENCE [LARGE SCALE GENOMIC DNA]</scope>
    <source>
        <strain evidence="4 5">NSJ-43</strain>
    </source>
</reference>
<dbReference type="InterPro" id="IPR006059">
    <property type="entry name" value="SBP"/>
</dbReference>
<feature type="signal peptide" evidence="3">
    <location>
        <begin position="1"/>
        <end position="32"/>
    </location>
</feature>
<evidence type="ECO:0000256" key="2">
    <source>
        <dbReference type="SAM" id="Phobius"/>
    </source>
</evidence>
<organism evidence="4 5">
    <name type="scientific">Lachnospira hominis</name>
    <name type="common">ex Liu et al. 2021</name>
    <dbReference type="NCBI Taxonomy" id="2763051"/>
    <lineage>
        <taxon>Bacteria</taxon>
        <taxon>Bacillati</taxon>
        <taxon>Bacillota</taxon>
        <taxon>Clostridia</taxon>
        <taxon>Lachnospirales</taxon>
        <taxon>Lachnospiraceae</taxon>
        <taxon>Lachnospira</taxon>
    </lineage>
</organism>
<evidence type="ECO:0000313" key="4">
    <source>
        <dbReference type="EMBL" id="MBC5680714.1"/>
    </source>
</evidence>
<keyword evidence="2" id="KW-1133">Transmembrane helix</keyword>